<dbReference type="AlphaFoldDB" id="A0A2N1PV25"/>
<dbReference type="SMART" id="SM00411">
    <property type="entry name" value="BHL"/>
    <property type="match status" value="1"/>
</dbReference>
<evidence type="ECO:0000256" key="2">
    <source>
        <dbReference type="ARBA" id="ARBA00023125"/>
    </source>
</evidence>
<comment type="similarity">
    <text evidence="3">Belongs to the bacterial histone-like protein family.</text>
</comment>
<keyword evidence="2 4" id="KW-0238">DNA-binding</keyword>
<evidence type="ECO:0000256" key="1">
    <source>
        <dbReference type="ARBA" id="ARBA00023067"/>
    </source>
</evidence>
<dbReference type="GO" id="GO:0030261">
    <property type="term" value="P:chromosome condensation"/>
    <property type="evidence" value="ECO:0007669"/>
    <property type="project" value="UniProtKB-KW"/>
</dbReference>
<dbReference type="Pfam" id="PF00216">
    <property type="entry name" value="Bac_DNA_binding"/>
    <property type="match status" value="1"/>
</dbReference>
<accession>A0A2N1PV25</accession>
<reference evidence="4 5" key="1">
    <citation type="journal article" date="2017" name="ISME J.">
        <title>Potential for microbial H2 and metal transformations associated with novel bacteria and archaea in deep terrestrial subsurface sediments.</title>
        <authorList>
            <person name="Hernsdorf A.W."/>
            <person name="Amano Y."/>
            <person name="Miyakawa K."/>
            <person name="Ise K."/>
            <person name="Suzuki Y."/>
            <person name="Anantharaman K."/>
            <person name="Probst A."/>
            <person name="Burstein D."/>
            <person name="Thomas B.C."/>
            <person name="Banfield J.F."/>
        </authorList>
    </citation>
    <scope>NUCLEOTIDE SEQUENCE [LARGE SCALE GENOMIC DNA]</scope>
    <source>
        <strain evidence="4">HGW-Wallbacteria-1</strain>
    </source>
</reference>
<gene>
    <name evidence="4" type="ORF">CVV64_01935</name>
</gene>
<dbReference type="GO" id="GO:0003677">
    <property type="term" value="F:DNA binding"/>
    <property type="evidence" value="ECO:0007669"/>
    <property type="project" value="UniProtKB-KW"/>
</dbReference>
<proteinExistence type="inferred from homology"/>
<dbReference type="GO" id="GO:0005829">
    <property type="term" value="C:cytosol"/>
    <property type="evidence" value="ECO:0007669"/>
    <property type="project" value="TreeGrafter"/>
</dbReference>
<dbReference type="EMBL" id="PGXC01000001">
    <property type="protein sequence ID" value="PKK92194.1"/>
    <property type="molecule type" value="Genomic_DNA"/>
</dbReference>
<comment type="caution">
    <text evidence="4">The sequence shown here is derived from an EMBL/GenBank/DDBJ whole genome shotgun (WGS) entry which is preliminary data.</text>
</comment>
<dbReference type="InterPro" id="IPR020816">
    <property type="entry name" value="Histone-like_DNA-bd_CS"/>
</dbReference>
<keyword evidence="1" id="KW-0226">DNA condensation</keyword>
<dbReference type="PANTHER" id="PTHR33175">
    <property type="entry name" value="DNA-BINDING PROTEIN HU"/>
    <property type="match status" value="1"/>
</dbReference>
<evidence type="ECO:0000313" key="4">
    <source>
        <dbReference type="EMBL" id="PKK92194.1"/>
    </source>
</evidence>
<organism evidence="4 5">
    <name type="scientific">Candidatus Wallbacteria bacterium HGW-Wallbacteria-1</name>
    <dbReference type="NCBI Taxonomy" id="2013854"/>
    <lineage>
        <taxon>Bacteria</taxon>
        <taxon>Candidatus Walliibacteriota</taxon>
    </lineage>
</organism>
<dbReference type="InterPro" id="IPR010992">
    <property type="entry name" value="IHF-like_DNA-bd_dom_sf"/>
</dbReference>
<dbReference type="GO" id="GO:0030527">
    <property type="term" value="F:structural constituent of chromatin"/>
    <property type="evidence" value="ECO:0007669"/>
    <property type="project" value="InterPro"/>
</dbReference>
<dbReference type="PRINTS" id="PR01727">
    <property type="entry name" value="DNABINDINGHU"/>
</dbReference>
<dbReference type="SUPFAM" id="SSF47729">
    <property type="entry name" value="IHF-like DNA-binding proteins"/>
    <property type="match status" value="1"/>
</dbReference>
<dbReference type="CDD" id="cd13831">
    <property type="entry name" value="HU"/>
    <property type="match status" value="1"/>
</dbReference>
<dbReference type="PANTHER" id="PTHR33175:SF3">
    <property type="entry name" value="DNA-BINDING PROTEIN HU-BETA"/>
    <property type="match status" value="1"/>
</dbReference>
<dbReference type="Proteomes" id="UP000233256">
    <property type="component" value="Unassembled WGS sequence"/>
</dbReference>
<evidence type="ECO:0000256" key="3">
    <source>
        <dbReference type="RuleBase" id="RU003939"/>
    </source>
</evidence>
<protein>
    <submittedName>
        <fullName evidence="4">DNA-binding protein</fullName>
    </submittedName>
</protein>
<dbReference type="PROSITE" id="PS00045">
    <property type="entry name" value="HISTONE_LIKE"/>
    <property type="match status" value="1"/>
</dbReference>
<dbReference type="InterPro" id="IPR000119">
    <property type="entry name" value="Hist_DNA-bd"/>
</dbReference>
<name>A0A2N1PV25_9BACT</name>
<evidence type="ECO:0000313" key="5">
    <source>
        <dbReference type="Proteomes" id="UP000233256"/>
    </source>
</evidence>
<sequence>MNKADLINAISKAADLPKKNATQAVETFCEEITKALINGEKVSIMGFGSFEVKTRNARQGRNPQTGDIIKIKAKRVPKFNPGKALLEAID</sequence>
<dbReference type="Gene3D" id="4.10.520.10">
    <property type="entry name" value="IHF-like DNA-binding proteins"/>
    <property type="match status" value="1"/>
</dbReference>